<dbReference type="InterPro" id="IPR037069">
    <property type="entry name" value="AcylCoA_DH/ox_N_sf"/>
</dbReference>
<keyword evidence="3" id="KW-0285">Flavoprotein</keyword>
<comment type="similarity">
    <text evidence="2">Belongs to the acyl-CoA dehydrogenase family.</text>
</comment>
<dbReference type="SUPFAM" id="SSF56645">
    <property type="entry name" value="Acyl-CoA dehydrogenase NM domain-like"/>
    <property type="match status" value="1"/>
</dbReference>
<comment type="caution">
    <text evidence="6">The sequence shown here is derived from an EMBL/GenBank/DDBJ whole genome shotgun (WGS) entry which is preliminary data.</text>
</comment>
<protein>
    <recommendedName>
        <fullName evidence="5">Acyl-CoA dehydrogenase/oxidase C-terminal domain-containing protein</fullName>
    </recommendedName>
</protein>
<dbReference type="SUPFAM" id="SSF47203">
    <property type="entry name" value="Acyl-CoA dehydrogenase C-terminal domain-like"/>
    <property type="match status" value="1"/>
</dbReference>
<evidence type="ECO:0000259" key="5">
    <source>
        <dbReference type="Pfam" id="PF00441"/>
    </source>
</evidence>
<keyword evidence="7" id="KW-1185">Reference proteome</keyword>
<dbReference type="Proteomes" id="UP000635071">
    <property type="component" value="Unassembled WGS sequence"/>
</dbReference>
<proteinExistence type="inferred from homology"/>
<evidence type="ECO:0000256" key="3">
    <source>
        <dbReference type="ARBA" id="ARBA00022630"/>
    </source>
</evidence>
<evidence type="ECO:0000313" key="6">
    <source>
        <dbReference type="EMBL" id="GGE13953.1"/>
    </source>
</evidence>
<sequence length="394" mass="41336">MRNLPVPHLVPAAARRAARVADRLAARRDHDASLPNTEVAALHRYGLLHAPLPLRLGGAATGLNAATAPVLRDVLRIIGGASLPLGRLYEGHVNAVRLTARYGDAAMRRCGDAAMRRCGDAAMRRCGAAAQMALLAAECNAGRISAVWNAESPPGLVLTGGRLVGAKRYTSGTGMVRRPLVTAMTPAGMVMAIPDISGAVGDLSEWLPTGIAASATGGTEMTGIVVAASEIVGAPGDYYRTPLFAGGAWRVLAVQLGAVERLVGLHREAMNVRGRSGDPVQRARFGEALARCEAARLWTARAAAIAEDPARDAAAVDAFVNLARHGFERAALEVIERVQRGIGLSAMLRPSPVERIVRDLSTYLRQPFPDAALDAASGWSMAAGGDMHTDIGDY</sequence>
<dbReference type="InterPro" id="IPR009100">
    <property type="entry name" value="AcylCoA_DH/oxidase_NM_dom_sf"/>
</dbReference>
<dbReference type="InterPro" id="IPR009075">
    <property type="entry name" value="AcylCo_DH/oxidase_C"/>
</dbReference>
<name>A0A916ZTW1_9SPHN</name>
<keyword evidence="4" id="KW-0274">FAD</keyword>
<evidence type="ECO:0000313" key="7">
    <source>
        <dbReference type="Proteomes" id="UP000635071"/>
    </source>
</evidence>
<comment type="cofactor">
    <cofactor evidence="1">
        <name>FAD</name>
        <dbReference type="ChEBI" id="CHEBI:57692"/>
    </cofactor>
</comment>
<dbReference type="InterPro" id="IPR036250">
    <property type="entry name" value="AcylCo_DH-like_C"/>
</dbReference>
<dbReference type="RefSeq" id="WP_188762848.1">
    <property type="nucleotide sequence ID" value="NZ_BMJM01000006.1"/>
</dbReference>
<gene>
    <name evidence="6" type="ORF">GCM10011529_20450</name>
</gene>
<dbReference type="Gene3D" id="1.10.540.10">
    <property type="entry name" value="Acyl-CoA dehydrogenase/oxidase, N-terminal domain"/>
    <property type="match status" value="1"/>
</dbReference>
<evidence type="ECO:0000256" key="1">
    <source>
        <dbReference type="ARBA" id="ARBA00001974"/>
    </source>
</evidence>
<dbReference type="GO" id="GO:0016627">
    <property type="term" value="F:oxidoreductase activity, acting on the CH-CH group of donors"/>
    <property type="evidence" value="ECO:0007669"/>
    <property type="project" value="InterPro"/>
</dbReference>
<dbReference type="Gene3D" id="1.20.140.10">
    <property type="entry name" value="Butyryl-CoA Dehydrogenase, subunit A, domain 3"/>
    <property type="match status" value="1"/>
</dbReference>
<dbReference type="GO" id="GO:0050660">
    <property type="term" value="F:flavin adenine dinucleotide binding"/>
    <property type="evidence" value="ECO:0007669"/>
    <property type="project" value="InterPro"/>
</dbReference>
<reference evidence="6" key="1">
    <citation type="journal article" date="2014" name="Int. J. Syst. Evol. Microbiol.">
        <title>Complete genome sequence of Corynebacterium casei LMG S-19264T (=DSM 44701T), isolated from a smear-ripened cheese.</title>
        <authorList>
            <consortium name="US DOE Joint Genome Institute (JGI-PGF)"/>
            <person name="Walter F."/>
            <person name="Albersmeier A."/>
            <person name="Kalinowski J."/>
            <person name="Ruckert C."/>
        </authorList>
    </citation>
    <scope>NUCLEOTIDE SEQUENCE</scope>
    <source>
        <strain evidence="6">CGMCC 1.15519</strain>
    </source>
</reference>
<reference evidence="6" key="2">
    <citation type="submission" date="2020-09" db="EMBL/GenBank/DDBJ databases">
        <authorList>
            <person name="Sun Q."/>
            <person name="Zhou Y."/>
        </authorList>
    </citation>
    <scope>NUCLEOTIDE SEQUENCE</scope>
    <source>
        <strain evidence="6">CGMCC 1.15519</strain>
    </source>
</reference>
<evidence type="ECO:0000256" key="4">
    <source>
        <dbReference type="ARBA" id="ARBA00022827"/>
    </source>
</evidence>
<accession>A0A916ZTW1</accession>
<dbReference type="AlphaFoldDB" id="A0A916ZTW1"/>
<feature type="domain" description="Acyl-CoA dehydrogenase/oxidase C-terminal" evidence="5">
    <location>
        <begin position="245"/>
        <end position="361"/>
    </location>
</feature>
<organism evidence="6 7">
    <name type="scientific">Sandarakinorhabdus glacialis</name>
    <dbReference type="NCBI Taxonomy" id="1614636"/>
    <lineage>
        <taxon>Bacteria</taxon>
        <taxon>Pseudomonadati</taxon>
        <taxon>Pseudomonadota</taxon>
        <taxon>Alphaproteobacteria</taxon>
        <taxon>Sphingomonadales</taxon>
        <taxon>Sphingosinicellaceae</taxon>
        <taxon>Sandarakinorhabdus</taxon>
    </lineage>
</organism>
<dbReference type="Pfam" id="PF00441">
    <property type="entry name" value="Acyl-CoA_dh_1"/>
    <property type="match status" value="1"/>
</dbReference>
<dbReference type="EMBL" id="BMJM01000006">
    <property type="protein sequence ID" value="GGE13953.1"/>
    <property type="molecule type" value="Genomic_DNA"/>
</dbReference>
<evidence type="ECO:0000256" key="2">
    <source>
        <dbReference type="ARBA" id="ARBA00009347"/>
    </source>
</evidence>